<dbReference type="InterPro" id="IPR015796">
    <property type="entry name" value="Impact_YigZ-like"/>
</dbReference>
<evidence type="ECO:0000259" key="3">
    <source>
        <dbReference type="Pfam" id="PF09186"/>
    </source>
</evidence>
<dbReference type="Pfam" id="PF01205">
    <property type="entry name" value="Impact_N"/>
    <property type="match status" value="1"/>
</dbReference>
<dbReference type="PROSITE" id="PS00910">
    <property type="entry name" value="UPF0029"/>
    <property type="match status" value="1"/>
</dbReference>
<sequence length="204" mass="21910">MSFPVPANSAQTELEIKKSRFISHVGFAASRGEAMTLLAQAKQAYPDARHHGWAYVIGDPATPEAAAMSDDGEPSGTAGKPILNVLQHKQVGNIMLIVVRYFGGIKLGAGGLVRAYSAAAQAAMNEVEIKREVPISCVSVVTEFAHEQYIRHWLEQHDGMVDKVDYSSRVTMTITLPVSVQKAFFAALGPIGTVISQTKAGRTS</sequence>
<dbReference type="SUPFAM" id="SSF54980">
    <property type="entry name" value="EF-G C-terminal domain-like"/>
    <property type="match status" value="1"/>
</dbReference>
<dbReference type="InterPro" id="IPR035647">
    <property type="entry name" value="EFG_III/V"/>
</dbReference>
<evidence type="ECO:0000256" key="1">
    <source>
        <dbReference type="ARBA" id="ARBA00007665"/>
    </source>
</evidence>
<dbReference type="PANTHER" id="PTHR16301">
    <property type="entry name" value="IMPACT-RELATED"/>
    <property type="match status" value="1"/>
</dbReference>
<dbReference type="InterPro" id="IPR001498">
    <property type="entry name" value="Impact_N"/>
</dbReference>
<organism evidence="4 5">
    <name type="scientific">Alteromonas ponticola</name>
    <dbReference type="NCBI Taxonomy" id="2720613"/>
    <lineage>
        <taxon>Bacteria</taxon>
        <taxon>Pseudomonadati</taxon>
        <taxon>Pseudomonadota</taxon>
        <taxon>Gammaproteobacteria</taxon>
        <taxon>Alteromonadales</taxon>
        <taxon>Alteromonadaceae</taxon>
        <taxon>Alteromonas/Salinimonas group</taxon>
        <taxon>Alteromonas</taxon>
    </lineage>
</organism>
<reference evidence="4 5" key="1">
    <citation type="submission" date="2020-03" db="EMBL/GenBank/DDBJ databases">
        <title>Alteromonas ponticola sp. nov., isolated from seawater.</title>
        <authorList>
            <person name="Yoon J.-H."/>
            <person name="Kim Y.-O."/>
        </authorList>
    </citation>
    <scope>NUCLEOTIDE SEQUENCE [LARGE SCALE GENOMIC DNA]</scope>
    <source>
        <strain evidence="4 5">MYP5</strain>
    </source>
</reference>
<dbReference type="InterPro" id="IPR036956">
    <property type="entry name" value="Impact_N_sf"/>
</dbReference>
<dbReference type="NCBIfam" id="TIGR00257">
    <property type="entry name" value="IMPACT_YIGZ"/>
    <property type="match status" value="1"/>
</dbReference>
<dbReference type="Proteomes" id="UP000709336">
    <property type="component" value="Unassembled WGS sequence"/>
</dbReference>
<dbReference type="RefSeq" id="WP_169211093.1">
    <property type="nucleotide sequence ID" value="NZ_JAATNW010000005.1"/>
</dbReference>
<evidence type="ECO:0000259" key="2">
    <source>
        <dbReference type="Pfam" id="PF01205"/>
    </source>
</evidence>
<name>A0ABX1R4Y1_9ALTE</name>
<dbReference type="InterPro" id="IPR020568">
    <property type="entry name" value="Ribosomal_Su5_D2-typ_SF"/>
</dbReference>
<comment type="caution">
    <text evidence="4">The sequence shown here is derived from an EMBL/GenBank/DDBJ whole genome shotgun (WGS) entry which is preliminary data.</text>
</comment>
<evidence type="ECO:0000313" key="5">
    <source>
        <dbReference type="Proteomes" id="UP000709336"/>
    </source>
</evidence>
<dbReference type="Gene3D" id="3.30.70.240">
    <property type="match status" value="1"/>
</dbReference>
<dbReference type="PANTHER" id="PTHR16301:SF20">
    <property type="entry name" value="IMPACT FAMILY MEMBER YIGZ"/>
    <property type="match status" value="1"/>
</dbReference>
<keyword evidence="5" id="KW-1185">Reference proteome</keyword>
<feature type="domain" description="UPF0029" evidence="3">
    <location>
        <begin position="143"/>
        <end position="187"/>
    </location>
</feature>
<dbReference type="Gene3D" id="3.30.230.30">
    <property type="entry name" value="Impact, N-terminal domain"/>
    <property type="match status" value="1"/>
</dbReference>
<dbReference type="Pfam" id="PF09186">
    <property type="entry name" value="DUF1949"/>
    <property type="match status" value="1"/>
</dbReference>
<accession>A0ABX1R4Y1</accession>
<evidence type="ECO:0000313" key="4">
    <source>
        <dbReference type="EMBL" id="NMH60546.1"/>
    </source>
</evidence>
<dbReference type="InterPro" id="IPR023582">
    <property type="entry name" value="Impact"/>
</dbReference>
<dbReference type="InterPro" id="IPR015269">
    <property type="entry name" value="UPF0029_Impact_C"/>
</dbReference>
<comment type="similarity">
    <text evidence="1">Belongs to the IMPACT family.</text>
</comment>
<dbReference type="InterPro" id="IPR020569">
    <property type="entry name" value="UPF0029_Impact_CS"/>
</dbReference>
<gene>
    <name evidence="4" type="ORF">HCJ96_10980</name>
</gene>
<feature type="domain" description="Impact N-terminal" evidence="2">
    <location>
        <begin position="17"/>
        <end position="123"/>
    </location>
</feature>
<proteinExistence type="inferred from homology"/>
<protein>
    <submittedName>
        <fullName evidence="4">YigZ family protein</fullName>
    </submittedName>
</protein>
<dbReference type="SUPFAM" id="SSF54211">
    <property type="entry name" value="Ribosomal protein S5 domain 2-like"/>
    <property type="match status" value="1"/>
</dbReference>
<dbReference type="EMBL" id="JAATNW010000005">
    <property type="protein sequence ID" value="NMH60546.1"/>
    <property type="molecule type" value="Genomic_DNA"/>
</dbReference>